<keyword evidence="2" id="KW-1185">Reference proteome</keyword>
<protein>
    <submittedName>
        <fullName evidence="1">Uncharacterized protein</fullName>
    </submittedName>
</protein>
<name>A0ACB0LDQ6_TRIPR</name>
<organism evidence="1 2">
    <name type="scientific">Trifolium pratense</name>
    <name type="common">Red clover</name>
    <dbReference type="NCBI Taxonomy" id="57577"/>
    <lineage>
        <taxon>Eukaryota</taxon>
        <taxon>Viridiplantae</taxon>
        <taxon>Streptophyta</taxon>
        <taxon>Embryophyta</taxon>
        <taxon>Tracheophyta</taxon>
        <taxon>Spermatophyta</taxon>
        <taxon>Magnoliopsida</taxon>
        <taxon>eudicotyledons</taxon>
        <taxon>Gunneridae</taxon>
        <taxon>Pentapetalae</taxon>
        <taxon>rosids</taxon>
        <taxon>fabids</taxon>
        <taxon>Fabales</taxon>
        <taxon>Fabaceae</taxon>
        <taxon>Papilionoideae</taxon>
        <taxon>50 kb inversion clade</taxon>
        <taxon>NPAAA clade</taxon>
        <taxon>Hologalegina</taxon>
        <taxon>IRL clade</taxon>
        <taxon>Trifolieae</taxon>
        <taxon>Trifolium</taxon>
    </lineage>
</organism>
<dbReference type="EMBL" id="CASHSV030000513">
    <property type="protein sequence ID" value="CAJ2666489.1"/>
    <property type="molecule type" value="Genomic_DNA"/>
</dbReference>
<comment type="caution">
    <text evidence="1">The sequence shown here is derived from an EMBL/GenBank/DDBJ whole genome shotgun (WGS) entry which is preliminary data.</text>
</comment>
<dbReference type="Proteomes" id="UP001177021">
    <property type="component" value="Unassembled WGS sequence"/>
</dbReference>
<sequence length="129" mass="15221">MVKEQLIHLWLANSQGIDTNVEGVLEVPEPPIGLKGFGMKGYLGIHLTHWMRNTSILEGLVDKRCQKRTGEDWQTIAYVPKLKLIAKEKLIHFRNDFAEWKMEVDLWHPHDEGYYEDSFRYFDRMVNAF</sequence>
<reference evidence="1" key="1">
    <citation type="submission" date="2023-10" db="EMBL/GenBank/DDBJ databases">
        <authorList>
            <person name="Rodriguez Cubillos JULIANA M."/>
            <person name="De Vega J."/>
        </authorList>
    </citation>
    <scope>NUCLEOTIDE SEQUENCE</scope>
</reference>
<proteinExistence type="predicted"/>
<gene>
    <name evidence="1" type="ORF">MILVUS5_LOCUS31277</name>
</gene>
<accession>A0ACB0LDQ6</accession>
<evidence type="ECO:0000313" key="2">
    <source>
        <dbReference type="Proteomes" id="UP001177021"/>
    </source>
</evidence>
<evidence type="ECO:0000313" key="1">
    <source>
        <dbReference type="EMBL" id="CAJ2666489.1"/>
    </source>
</evidence>